<organism evidence="3 4">
    <name type="scientific">Vanessa tameamea</name>
    <name type="common">Kamehameha butterfly</name>
    <dbReference type="NCBI Taxonomy" id="334116"/>
    <lineage>
        <taxon>Eukaryota</taxon>
        <taxon>Metazoa</taxon>
        <taxon>Ecdysozoa</taxon>
        <taxon>Arthropoda</taxon>
        <taxon>Hexapoda</taxon>
        <taxon>Insecta</taxon>
        <taxon>Pterygota</taxon>
        <taxon>Neoptera</taxon>
        <taxon>Endopterygota</taxon>
        <taxon>Lepidoptera</taxon>
        <taxon>Glossata</taxon>
        <taxon>Ditrysia</taxon>
        <taxon>Papilionoidea</taxon>
        <taxon>Nymphalidae</taxon>
        <taxon>Nymphalinae</taxon>
        <taxon>Vanessa</taxon>
    </lineage>
</organism>
<evidence type="ECO:0000259" key="2">
    <source>
        <dbReference type="PROSITE" id="PS51304"/>
    </source>
</evidence>
<protein>
    <submittedName>
        <fullName evidence="4">Uncharacterized protein LOC113401114 isoform X1</fullName>
    </submittedName>
</protein>
<keyword evidence="1" id="KW-0430">Lectin</keyword>
<dbReference type="PROSITE" id="PS51304">
    <property type="entry name" value="GALECTIN"/>
    <property type="match status" value="1"/>
</dbReference>
<dbReference type="Proteomes" id="UP001652626">
    <property type="component" value="Chromosome 7"/>
</dbReference>
<keyword evidence="3" id="KW-1185">Reference proteome</keyword>
<proteinExistence type="predicted"/>
<dbReference type="GeneID" id="113401114"/>
<dbReference type="AlphaFoldDB" id="A0A8B8IHR6"/>
<dbReference type="GO" id="GO:0030246">
    <property type="term" value="F:carbohydrate binding"/>
    <property type="evidence" value="ECO:0007669"/>
    <property type="project" value="UniProtKB-KW"/>
</dbReference>
<reference evidence="4" key="1">
    <citation type="submission" date="2025-08" db="UniProtKB">
        <authorList>
            <consortium name="RefSeq"/>
        </authorList>
    </citation>
    <scope>IDENTIFICATION</scope>
    <source>
        <tissue evidence="4">Whole body</tissue>
    </source>
</reference>
<dbReference type="RefSeq" id="XP_026496629.1">
    <property type="nucleotide sequence ID" value="XM_026640844.2"/>
</dbReference>
<gene>
    <name evidence="4" type="primary">LOC113401114</name>
</gene>
<dbReference type="OrthoDB" id="7203600at2759"/>
<feature type="domain" description="Galectin" evidence="2">
    <location>
        <begin position="53"/>
        <end position="189"/>
    </location>
</feature>
<dbReference type="InterPro" id="IPR001079">
    <property type="entry name" value="Galectin_CRD"/>
</dbReference>
<dbReference type="Gene3D" id="2.60.120.200">
    <property type="match status" value="1"/>
</dbReference>
<evidence type="ECO:0000313" key="4">
    <source>
        <dbReference type="RefSeq" id="XP_026496629.1"/>
    </source>
</evidence>
<evidence type="ECO:0000256" key="1">
    <source>
        <dbReference type="ARBA" id="ARBA00022734"/>
    </source>
</evidence>
<accession>A0A8B8IHR6</accession>
<sequence length="191" mass="21938">MRCEGSCISKAKSLKTLNLFAQSTSCRAEHDTYETRLNGHTQTTMWSTLENEEIFRLPRPLKNDDIISIRGNMTENRQKLFFNLKSGIPSQNNQDFVLQMGIDFSEDIITLVTNNSGPRDPDSQRPSRILNTLDFKLKIQIRNYEDSMLIDVAIGDYSLDPLEVDRNSLENITFFTLSNVIKVEELTFTYA</sequence>
<evidence type="ECO:0000313" key="3">
    <source>
        <dbReference type="Proteomes" id="UP001652626"/>
    </source>
</evidence>
<name>A0A8B8IHR6_VANTA</name>